<evidence type="ECO:0000313" key="3">
    <source>
        <dbReference type="EMBL" id="MBH8556943.1"/>
    </source>
</evidence>
<dbReference type="InterPro" id="IPR028994">
    <property type="entry name" value="Integrin_alpha_N"/>
</dbReference>
<dbReference type="Gene3D" id="2.130.10.130">
    <property type="entry name" value="Integrin alpha, N-terminal"/>
    <property type="match status" value="1"/>
</dbReference>
<gene>
    <name evidence="3" type="ORF">I7X13_02720</name>
</gene>
<evidence type="ECO:0000313" key="4">
    <source>
        <dbReference type="Proteomes" id="UP000625631"/>
    </source>
</evidence>
<proteinExistence type="predicted"/>
<protein>
    <submittedName>
        <fullName evidence="3">T9SS type A sorting domain-containing protein</fullName>
    </submittedName>
</protein>
<keyword evidence="1" id="KW-0732">Signal</keyword>
<dbReference type="SUPFAM" id="SSF50998">
    <property type="entry name" value="Quinoprotein alcohol dehydrogenase-like"/>
    <property type="match status" value="1"/>
</dbReference>
<dbReference type="EMBL" id="JAEDAE010000001">
    <property type="protein sequence ID" value="MBH8556943.1"/>
    <property type="molecule type" value="Genomic_DNA"/>
</dbReference>
<dbReference type="Pfam" id="PF13517">
    <property type="entry name" value="FG-GAP_3"/>
    <property type="match status" value="3"/>
</dbReference>
<dbReference type="Pfam" id="PF18962">
    <property type="entry name" value="Por_Secre_tail"/>
    <property type="match status" value="1"/>
</dbReference>
<dbReference type="PANTHER" id="PTHR46580">
    <property type="entry name" value="SENSOR KINASE-RELATED"/>
    <property type="match status" value="1"/>
</dbReference>
<sequence>MLNSTVITSEVRRAGHVSGWLVLLLVLVGAFPGRVRAQLPVWTGATSFATSNQYAFYPFESVVDANGDIIMVGKFQGSITLGTLPTLTAQGFNDVYVAKMNGQTRQWMWAVRGGGGEVHINKVLLDSSGDILLAGAYVGTASFGNLPVLATNASNGAAHDLVVKLSAANGTWLWATGSTGLSSYDADLSAMAIDAAGDVIVSGNITGTARFGTLPTVTNQRFVNKLSGSTGQWQWVQTVPSAISYISAVAVEASGNVAISGNFTGPLTLGSLPAFPGNRFFNLVVAKLAPATGQWLWAAQATGNSTTSATRATSLTFSPAGEVVAVGYMDNSASQFGSLPAVTGTGIFLAKLDGAAGAWQWVQTASPRTFTYLTSAYRTIAFDATGDILTAGAFTGTLTFGPSISLTSAGSQDVFVSKVDAATGQTVWATRAGSTGQETVHSLRPTSTGELLLTGSFESQTDFGFLPTLVGTPSPSGGASAFLAHLSTNQFAVTTFTPARNASVAAASPVQVAYSRSLAATSPALTVFGDLRQGRKSGTGSQPSTGGLANNAVRFVGTQPFSPNELVSVSVAGATAGSGGASLPAWIYQFRAAVGGTGRGLFTGADSVAGAWQSTFLTTGDLDNDGDLDVISAGSQGQGGAFTLGLNDGSGRFAAGSGFAARGTVTALALADVDADGDLDVAWAAHYPSSDSVLVRFNNGSGGFTGLSKVLVSANPRSLLFGDLDADGDLDLLTTSYLTAGSASVRLNNGAGVFTGAGTISLGANTFGASLGDLDNDGDLDIVATNEGDGTVSTVLNDGTGSFGTAVATTVGALPHGVMLSDIDKDGDLDIVISSAQPSATTLAIGFNNGAGHFSVGFSQVGSVSSFSLADIDADGDFDLLTLDKTVRTVRTWLNDGSGTFNRAPANRITSVPATLILGDLDGDGDIDWLTANTSGTLSARFNTGTALATQAKSTPSTIAIYPNPAHQQITVDIPAGTASVQLSLINAIGQEVLHYQSISEKAGKSVVLDIKSIPPGVYHLRMVTDAGSVSKALVIE</sequence>
<dbReference type="Gene3D" id="2.30.30.100">
    <property type="match status" value="1"/>
</dbReference>
<name>A0ABS0Q2T3_9BACT</name>
<comment type="caution">
    <text evidence="3">The sequence shown here is derived from an EMBL/GenBank/DDBJ whole genome shotgun (WGS) entry which is preliminary data.</text>
</comment>
<dbReference type="RefSeq" id="WP_198074252.1">
    <property type="nucleotide sequence ID" value="NZ_JAEDAE010000001.1"/>
</dbReference>
<keyword evidence="4" id="KW-1185">Reference proteome</keyword>
<dbReference type="InterPro" id="IPR011047">
    <property type="entry name" value="Quinoprotein_ADH-like_sf"/>
</dbReference>
<organism evidence="3 4">
    <name type="scientific">Hymenobacter negativus</name>
    <dbReference type="NCBI Taxonomy" id="2795026"/>
    <lineage>
        <taxon>Bacteria</taxon>
        <taxon>Pseudomonadati</taxon>
        <taxon>Bacteroidota</taxon>
        <taxon>Cytophagia</taxon>
        <taxon>Cytophagales</taxon>
        <taxon>Hymenobacteraceae</taxon>
        <taxon>Hymenobacter</taxon>
    </lineage>
</organism>
<feature type="domain" description="Secretion system C-terminal sorting" evidence="2">
    <location>
        <begin position="961"/>
        <end position="1036"/>
    </location>
</feature>
<reference evidence="3 4" key="1">
    <citation type="submission" date="2020-12" db="EMBL/GenBank/DDBJ databases">
        <title>Hymenobacter sp.</title>
        <authorList>
            <person name="Kim M.K."/>
        </authorList>
    </citation>
    <scope>NUCLEOTIDE SEQUENCE [LARGE SCALE GENOMIC DNA]</scope>
    <source>
        <strain evidence="3 4">BT442</strain>
    </source>
</reference>
<dbReference type="InterPro" id="IPR013517">
    <property type="entry name" value="FG-GAP"/>
</dbReference>
<dbReference type="InterPro" id="IPR026444">
    <property type="entry name" value="Secre_tail"/>
</dbReference>
<accession>A0ABS0Q2T3</accession>
<dbReference type="SUPFAM" id="SSF69318">
    <property type="entry name" value="Integrin alpha N-terminal domain"/>
    <property type="match status" value="1"/>
</dbReference>
<dbReference type="NCBIfam" id="TIGR04183">
    <property type="entry name" value="Por_Secre_tail"/>
    <property type="match status" value="1"/>
</dbReference>
<evidence type="ECO:0000259" key="2">
    <source>
        <dbReference type="Pfam" id="PF18962"/>
    </source>
</evidence>
<dbReference type="Proteomes" id="UP000625631">
    <property type="component" value="Unassembled WGS sequence"/>
</dbReference>
<evidence type="ECO:0000256" key="1">
    <source>
        <dbReference type="ARBA" id="ARBA00022729"/>
    </source>
</evidence>